<evidence type="ECO:0000313" key="5">
    <source>
        <dbReference type="Proteomes" id="UP001359308"/>
    </source>
</evidence>
<protein>
    <submittedName>
        <fullName evidence="4">HI1506-related protein</fullName>
    </submittedName>
</protein>
<reference evidence="4 5" key="1">
    <citation type="submission" date="2022-09" db="EMBL/GenBank/DDBJ databases">
        <authorList>
            <person name="Giprobiosintez L."/>
        </authorList>
    </citation>
    <scope>NUCLEOTIDE SEQUENCE [LARGE SCALE GENOMIC DNA]</scope>
    <source>
        <strain evidence="4">VKPM-B-12549</strain>
        <strain evidence="5">VKPM-B-12549 (GBS-15)</strain>
    </source>
</reference>
<dbReference type="Gene3D" id="3.40.5.80">
    <property type="match status" value="1"/>
</dbReference>
<gene>
    <name evidence="4" type="ORF">N4J17_04660</name>
    <name evidence="3" type="ORF">N4J17_09675</name>
</gene>
<sequence>MIIRITARRAGFRRCGIAHPAEPTDYPFDRFSESELKTLQAENMLIVEVLDDGASGSAAADPAPLKAHRGKAAPTAGSASVGAAPPRSRADAAGDPPEGVA</sequence>
<organism evidence="4 5">
    <name type="scientific">Methylococcus capsulatus</name>
    <dbReference type="NCBI Taxonomy" id="414"/>
    <lineage>
        <taxon>Bacteria</taxon>
        <taxon>Pseudomonadati</taxon>
        <taxon>Pseudomonadota</taxon>
        <taxon>Gammaproteobacteria</taxon>
        <taxon>Methylococcales</taxon>
        <taxon>Methylococcaceae</taxon>
        <taxon>Methylococcus</taxon>
    </lineage>
</organism>
<dbReference type="Proteomes" id="UP001359308">
    <property type="component" value="Chromosome"/>
</dbReference>
<dbReference type="EMBL" id="CP104311">
    <property type="protein sequence ID" value="WWF02913.1"/>
    <property type="molecule type" value="Genomic_DNA"/>
</dbReference>
<dbReference type="Pfam" id="PF17891">
    <property type="entry name" value="FluMu_N"/>
    <property type="match status" value="1"/>
</dbReference>
<dbReference type="EMBL" id="CP104311">
    <property type="protein sequence ID" value="WWF00751.1"/>
    <property type="molecule type" value="Genomic_DNA"/>
</dbReference>
<feature type="region of interest" description="Disordered" evidence="1">
    <location>
        <begin position="55"/>
        <end position="101"/>
    </location>
</feature>
<dbReference type="InterPro" id="IPR041227">
    <property type="entry name" value="FluMu_N"/>
</dbReference>
<accession>A0ABZ2F9H5</accession>
<dbReference type="SUPFAM" id="SSF160059">
    <property type="entry name" value="PriA/YqbF domain"/>
    <property type="match status" value="1"/>
</dbReference>
<name>A0ABZ2F9H5_METCP</name>
<evidence type="ECO:0000259" key="2">
    <source>
        <dbReference type="Pfam" id="PF17891"/>
    </source>
</evidence>
<feature type="domain" description="Mu-like prophage FluMu N-terminal" evidence="2">
    <location>
        <begin position="7"/>
        <end position="51"/>
    </location>
</feature>
<keyword evidence="5" id="KW-1185">Reference proteome</keyword>
<evidence type="ECO:0000256" key="1">
    <source>
        <dbReference type="SAM" id="MobiDB-lite"/>
    </source>
</evidence>
<feature type="compositionally biased region" description="Low complexity" evidence="1">
    <location>
        <begin position="55"/>
        <end position="64"/>
    </location>
</feature>
<dbReference type="RefSeq" id="WP_198321708.1">
    <property type="nucleotide sequence ID" value="NZ_CP104311.1"/>
</dbReference>
<evidence type="ECO:0000313" key="3">
    <source>
        <dbReference type="EMBL" id="WWF00751.1"/>
    </source>
</evidence>
<proteinExistence type="predicted"/>
<evidence type="ECO:0000313" key="4">
    <source>
        <dbReference type="EMBL" id="WWF02913.1"/>
    </source>
</evidence>